<keyword evidence="5" id="KW-1185">Reference proteome</keyword>
<keyword evidence="3" id="KW-0812">Transmembrane</keyword>
<dbReference type="Pfam" id="PF03323">
    <property type="entry name" value="GerA"/>
    <property type="match status" value="1"/>
</dbReference>
<name>A0ABV5KVW8_9BACL</name>
<proteinExistence type="inferred from homology"/>
<feature type="transmembrane region" description="Helical" evidence="3">
    <location>
        <begin position="356"/>
        <end position="378"/>
    </location>
</feature>
<dbReference type="InterPro" id="IPR004995">
    <property type="entry name" value="Spore_Ger"/>
</dbReference>
<evidence type="ECO:0000256" key="1">
    <source>
        <dbReference type="ARBA" id="ARBA00005278"/>
    </source>
</evidence>
<dbReference type="PANTHER" id="PTHR22550">
    <property type="entry name" value="SPORE GERMINATION PROTEIN"/>
    <property type="match status" value="1"/>
</dbReference>
<evidence type="ECO:0000313" key="5">
    <source>
        <dbReference type="Proteomes" id="UP001589747"/>
    </source>
</evidence>
<protein>
    <submittedName>
        <fullName evidence="4">Spore germination protein</fullName>
    </submittedName>
</protein>
<feature type="transmembrane region" description="Helical" evidence="3">
    <location>
        <begin position="222"/>
        <end position="244"/>
    </location>
</feature>
<comment type="similarity">
    <text evidence="1">Belongs to the GerABKA family.</text>
</comment>
<feature type="transmembrane region" description="Helical" evidence="3">
    <location>
        <begin position="305"/>
        <end position="326"/>
    </location>
</feature>
<dbReference type="PIRSF" id="PIRSF005690">
    <property type="entry name" value="GerBA"/>
    <property type="match status" value="1"/>
</dbReference>
<evidence type="ECO:0000313" key="4">
    <source>
        <dbReference type="EMBL" id="MFB9328736.1"/>
    </source>
</evidence>
<dbReference type="Proteomes" id="UP001589747">
    <property type="component" value="Unassembled WGS sequence"/>
</dbReference>
<accession>A0ABV5KVW8</accession>
<feature type="transmembrane region" description="Helical" evidence="3">
    <location>
        <begin position="390"/>
        <end position="415"/>
    </location>
</feature>
<organism evidence="4 5">
    <name type="scientific">Paenibacillus aurantiacus</name>
    <dbReference type="NCBI Taxonomy" id="1936118"/>
    <lineage>
        <taxon>Bacteria</taxon>
        <taxon>Bacillati</taxon>
        <taxon>Bacillota</taxon>
        <taxon>Bacilli</taxon>
        <taxon>Bacillales</taxon>
        <taxon>Paenibacillaceae</taxon>
        <taxon>Paenibacillus</taxon>
    </lineage>
</organism>
<feature type="transmembrane region" description="Helical" evidence="3">
    <location>
        <begin position="264"/>
        <end position="284"/>
    </location>
</feature>
<gene>
    <name evidence="4" type="ORF">ACFFSY_22605</name>
</gene>
<reference evidence="4 5" key="1">
    <citation type="submission" date="2024-09" db="EMBL/GenBank/DDBJ databases">
        <authorList>
            <person name="Sun Q."/>
            <person name="Mori K."/>
        </authorList>
    </citation>
    <scope>NUCLEOTIDE SEQUENCE [LARGE SCALE GENOMIC DNA]</scope>
    <source>
        <strain evidence="4 5">TISTR 2452</strain>
    </source>
</reference>
<evidence type="ECO:0000256" key="3">
    <source>
        <dbReference type="SAM" id="Phobius"/>
    </source>
</evidence>
<dbReference type="InterPro" id="IPR050768">
    <property type="entry name" value="UPF0353/GerABKA_families"/>
</dbReference>
<dbReference type="EMBL" id="JBHMDO010000034">
    <property type="protein sequence ID" value="MFB9328736.1"/>
    <property type="molecule type" value="Genomic_DNA"/>
</dbReference>
<dbReference type="RefSeq" id="WP_377498324.1">
    <property type="nucleotide sequence ID" value="NZ_JBHMDO010000034.1"/>
</dbReference>
<keyword evidence="3" id="KW-1133">Transmembrane helix</keyword>
<keyword evidence="2 3" id="KW-0472">Membrane</keyword>
<sequence>MDLSALESLQRSADFKYEQLDNGTLHIELLYHASMVDLSVLNKEVVHPFRTCESAEAFRNILSSVLSSSEVEDEQGLLKELLLGKAVIRFAGTFYTFNASKSINNSPNEAATETTLQGSQHAFSEDADTNLLMLRKRYPYKELTAEHLSLGRISQTSCYFVYDTNRADETHIRHFRAKLSSVDADMIQAAGQIDALISGTRFRWFPTLLTSERPDRAAHNLALGKVVLIIDGTPFALIGPAVFFDFVSAMDDLYLPALVTKFLVMLRYIGIFLTIMLPALYVAIVSYNPEIFRLQFTISIAGSRAAVPFPSYIEVFIMMFLIEALIEASLRLPRYIGSTATTVGGLILGQAAQQAGLVSSIMVIVTSVVAISNFLIPINTMSFALRLAKYPLILLAAFFGIAGLITGVFGIGIYCTNLRSFGQPYLKLFLNEQDVSGYKEGGSG</sequence>
<dbReference type="PANTHER" id="PTHR22550:SF5">
    <property type="entry name" value="LEUCINE ZIPPER PROTEIN 4"/>
    <property type="match status" value="1"/>
</dbReference>
<evidence type="ECO:0000256" key="2">
    <source>
        <dbReference type="ARBA" id="ARBA00023136"/>
    </source>
</evidence>
<feature type="transmembrane region" description="Helical" evidence="3">
    <location>
        <begin position="332"/>
        <end position="349"/>
    </location>
</feature>
<comment type="caution">
    <text evidence="4">The sequence shown here is derived from an EMBL/GenBank/DDBJ whole genome shotgun (WGS) entry which is preliminary data.</text>
</comment>